<protein>
    <submittedName>
        <fullName evidence="2">Uncharacterized protein</fullName>
    </submittedName>
</protein>
<feature type="compositionally biased region" description="Basic and acidic residues" evidence="1">
    <location>
        <begin position="21"/>
        <end position="48"/>
    </location>
</feature>
<dbReference type="EMBL" id="MN821364">
    <property type="protein sequence ID" value="QLG00487.1"/>
    <property type="molecule type" value="Genomic_DNA"/>
</dbReference>
<organism evidence="2">
    <name type="scientific">Leclercia adecarboxylata</name>
    <dbReference type="NCBI Taxonomy" id="83655"/>
    <lineage>
        <taxon>Bacteria</taxon>
        <taxon>Pseudomonadati</taxon>
        <taxon>Pseudomonadota</taxon>
        <taxon>Gammaproteobacteria</taxon>
        <taxon>Enterobacterales</taxon>
        <taxon>Enterobacteriaceae</taxon>
        <taxon>Leclercia</taxon>
    </lineage>
</organism>
<accession>A0A7D5KY81</accession>
<dbReference type="AlphaFoldDB" id="A0A7D5KY81"/>
<name>A0A7D5KY81_9ENTR</name>
<reference evidence="2" key="1">
    <citation type="submission" date="2019-12" db="EMBL/GenBank/DDBJ databases">
        <authorList>
            <person name="Zhou D."/>
        </authorList>
    </citation>
    <scope>NUCLEOTIDE SEQUENCE</scope>
    <source>
        <strain evidence="2">P12375</strain>
        <plasmid evidence="2">pP12375-3FII</plasmid>
    </source>
</reference>
<geneLocation type="plasmid" evidence="2">
    <name>pP12375-3FII</name>
</geneLocation>
<sequence>MTDRPVNGDHPDYSPIPGSVKNDKTEQPGKTQKDDPGSAPESGDKKPE</sequence>
<feature type="compositionally biased region" description="Basic and acidic residues" evidence="1">
    <location>
        <begin position="1"/>
        <end position="12"/>
    </location>
</feature>
<evidence type="ECO:0000256" key="1">
    <source>
        <dbReference type="SAM" id="MobiDB-lite"/>
    </source>
</evidence>
<feature type="region of interest" description="Disordered" evidence="1">
    <location>
        <begin position="1"/>
        <end position="48"/>
    </location>
</feature>
<proteinExistence type="predicted"/>
<keyword evidence="2" id="KW-0614">Plasmid</keyword>
<evidence type="ECO:0000313" key="2">
    <source>
        <dbReference type="EMBL" id="QLG00487.1"/>
    </source>
</evidence>